<keyword evidence="2" id="KW-0732">Signal</keyword>
<sequence length="109" mass="12585">CLSIFGILLLISALIGFILPDTNHHKVSNSWHQNHITLANHSHWKDVPEYQTPKKIHKNGILKNNGPQQQSPILRKQELMRQKDYESNDRITELNDSPNKICTIRVTVL</sequence>
<evidence type="ECO:0000256" key="1">
    <source>
        <dbReference type="SAM" id="MobiDB-lite"/>
    </source>
</evidence>
<dbReference type="Proteomes" id="UP000759131">
    <property type="component" value="Unassembled WGS sequence"/>
</dbReference>
<evidence type="ECO:0000256" key="2">
    <source>
        <dbReference type="SAM" id="SignalP"/>
    </source>
</evidence>
<dbReference type="EMBL" id="OC878647">
    <property type="protein sequence ID" value="CAD7640712.1"/>
    <property type="molecule type" value="Genomic_DNA"/>
</dbReference>
<proteinExistence type="predicted"/>
<reference evidence="3" key="1">
    <citation type="submission" date="2020-11" db="EMBL/GenBank/DDBJ databases">
        <authorList>
            <person name="Tran Van P."/>
        </authorList>
    </citation>
    <scope>NUCLEOTIDE SEQUENCE</scope>
</reference>
<gene>
    <name evidence="3" type="ORF">OSB1V03_LOCUS18335</name>
</gene>
<organism evidence="3">
    <name type="scientific">Medioppia subpectinata</name>
    <dbReference type="NCBI Taxonomy" id="1979941"/>
    <lineage>
        <taxon>Eukaryota</taxon>
        <taxon>Metazoa</taxon>
        <taxon>Ecdysozoa</taxon>
        <taxon>Arthropoda</taxon>
        <taxon>Chelicerata</taxon>
        <taxon>Arachnida</taxon>
        <taxon>Acari</taxon>
        <taxon>Acariformes</taxon>
        <taxon>Sarcoptiformes</taxon>
        <taxon>Oribatida</taxon>
        <taxon>Brachypylina</taxon>
        <taxon>Oppioidea</taxon>
        <taxon>Oppiidae</taxon>
        <taxon>Medioppia</taxon>
    </lineage>
</organism>
<evidence type="ECO:0000313" key="4">
    <source>
        <dbReference type="Proteomes" id="UP000759131"/>
    </source>
</evidence>
<feature type="non-terminal residue" evidence="3">
    <location>
        <position position="1"/>
    </location>
</feature>
<feature type="signal peptide" evidence="2">
    <location>
        <begin position="1"/>
        <end position="20"/>
    </location>
</feature>
<feature type="non-terminal residue" evidence="3">
    <location>
        <position position="109"/>
    </location>
</feature>
<accession>A0A7R9LFR6</accession>
<dbReference type="AlphaFoldDB" id="A0A7R9LFR6"/>
<dbReference type="OrthoDB" id="2544694at2759"/>
<evidence type="ECO:0000313" key="3">
    <source>
        <dbReference type="EMBL" id="CAD7640712.1"/>
    </source>
</evidence>
<keyword evidence="4" id="KW-1185">Reference proteome</keyword>
<name>A0A7R9LFR6_9ACAR</name>
<feature type="chain" id="PRO_5036403493" evidence="2">
    <location>
        <begin position="21"/>
        <end position="109"/>
    </location>
</feature>
<feature type="region of interest" description="Disordered" evidence="1">
    <location>
        <begin position="58"/>
        <end position="78"/>
    </location>
</feature>
<dbReference type="EMBL" id="CAJPIZ010024072">
    <property type="protein sequence ID" value="CAG2118383.1"/>
    <property type="molecule type" value="Genomic_DNA"/>
</dbReference>
<protein>
    <submittedName>
        <fullName evidence="3">Uncharacterized protein</fullName>
    </submittedName>
</protein>